<dbReference type="AlphaFoldDB" id="A0A8D2JKY0"/>
<dbReference type="InterPro" id="IPR031731">
    <property type="entry name" value="CX9C"/>
</dbReference>
<dbReference type="GeneID" id="123024007"/>
<dbReference type="InterPro" id="IPR052848">
    <property type="entry name" value="CHCH_domain-containing_protein"/>
</dbReference>
<proteinExistence type="predicted"/>
<dbReference type="PANTHER" id="PTHR47106">
    <property type="entry name" value="COILED-COIL-HELIX-COILED-COIL-HELIX DOMAIN-CONTAINING PROTEIN 5"/>
    <property type="match status" value="1"/>
</dbReference>
<dbReference type="Ensembl" id="ENSVKKT00000013379.1">
    <property type="protein sequence ID" value="ENSVKKP00000013061.1"/>
    <property type="gene ID" value="ENSVKKG00000009049.1"/>
</dbReference>
<dbReference type="GO" id="GO:0045333">
    <property type="term" value="P:cellular respiration"/>
    <property type="evidence" value="ECO:0007669"/>
    <property type="project" value="TreeGrafter"/>
</dbReference>
<name>A0A8D2JKY0_VARKO</name>
<dbReference type="PANTHER" id="PTHR47106:SF1">
    <property type="entry name" value="COILED-COIL-HELIX-COILED-COIL-HELIX DOMAIN-CONTAINING PROTEIN 5"/>
    <property type="match status" value="1"/>
</dbReference>
<keyword evidence="3" id="KW-1185">Reference proteome</keyword>
<dbReference type="Pfam" id="PF16860">
    <property type="entry name" value="CX9C"/>
    <property type="match status" value="1"/>
</dbReference>
<dbReference type="RefSeq" id="XP_044287175.1">
    <property type="nucleotide sequence ID" value="XM_044431240.1"/>
</dbReference>
<reference evidence="2" key="1">
    <citation type="submission" date="2025-08" db="UniProtKB">
        <authorList>
            <consortium name="Ensembl"/>
        </authorList>
    </citation>
    <scope>IDENTIFICATION</scope>
</reference>
<accession>A0A8D2JKY0</accession>
<sequence length="97" mass="10912">MQAALEVTARHCRKEAEQYGQCVAANPSSWHQDCHQLKLDMAKCTSSHPIVQKIRHDCAEPFIAFEQCLKLNQASVANCSEHVQQFLLCADKVKLAM</sequence>
<dbReference type="PROSITE" id="PS51808">
    <property type="entry name" value="CHCH"/>
    <property type="match status" value="2"/>
</dbReference>
<dbReference type="Gene3D" id="1.10.287.2900">
    <property type="match status" value="2"/>
</dbReference>
<feature type="domain" description="IMS import disulfide relay-system CHCH-CHCH-like Cx9C" evidence="1">
    <location>
        <begin position="5"/>
        <end position="49"/>
    </location>
</feature>
<dbReference type="CTD" id="84269"/>
<reference evidence="2" key="2">
    <citation type="submission" date="2025-09" db="UniProtKB">
        <authorList>
            <consortium name="Ensembl"/>
        </authorList>
    </citation>
    <scope>IDENTIFICATION</scope>
</reference>
<dbReference type="GO" id="GO:0005758">
    <property type="term" value="C:mitochondrial intermembrane space"/>
    <property type="evidence" value="ECO:0007669"/>
    <property type="project" value="TreeGrafter"/>
</dbReference>
<evidence type="ECO:0000259" key="1">
    <source>
        <dbReference type="Pfam" id="PF16860"/>
    </source>
</evidence>
<gene>
    <name evidence="2" type="primary">CHCHD5</name>
</gene>
<dbReference type="RefSeq" id="XP_044287174.1">
    <property type="nucleotide sequence ID" value="XM_044431239.1"/>
</dbReference>
<evidence type="ECO:0000313" key="3">
    <source>
        <dbReference type="Proteomes" id="UP000694545"/>
    </source>
</evidence>
<dbReference type="Proteomes" id="UP000694545">
    <property type="component" value="Unplaced"/>
</dbReference>
<dbReference type="OMA" id="QKIRRDC"/>
<dbReference type="RefSeq" id="XP_044287173.1">
    <property type="nucleotide sequence ID" value="XM_044431238.1"/>
</dbReference>
<protein>
    <submittedName>
        <fullName evidence="2">Coiled-coil-helix-coiled-coil-helix domain containing 5</fullName>
    </submittedName>
</protein>
<organism evidence="2 3">
    <name type="scientific">Varanus komodoensis</name>
    <name type="common">Komodo dragon</name>
    <dbReference type="NCBI Taxonomy" id="61221"/>
    <lineage>
        <taxon>Eukaryota</taxon>
        <taxon>Metazoa</taxon>
        <taxon>Chordata</taxon>
        <taxon>Craniata</taxon>
        <taxon>Vertebrata</taxon>
        <taxon>Euteleostomi</taxon>
        <taxon>Lepidosauria</taxon>
        <taxon>Squamata</taxon>
        <taxon>Bifurcata</taxon>
        <taxon>Unidentata</taxon>
        <taxon>Episquamata</taxon>
        <taxon>Toxicofera</taxon>
        <taxon>Anguimorpha</taxon>
        <taxon>Paleoanguimorpha</taxon>
        <taxon>Varanoidea</taxon>
        <taxon>Varanidae</taxon>
        <taxon>Varanus</taxon>
    </lineage>
</organism>
<evidence type="ECO:0000313" key="2">
    <source>
        <dbReference type="Ensembl" id="ENSVKKP00000013061.1"/>
    </source>
</evidence>